<protein>
    <submittedName>
        <fullName evidence="1">Uncharacterized protein</fullName>
    </submittedName>
</protein>
<dbReference type="AlphaFoldDB" id="A0A371D306"/>
<reference evidence="1 2" key="1">
    <citation type="journal article" date="2018" name="Biotechnol. Biofuels">
        <title>Integrative visual omics of the white-rot fungus Polyporus brumalis exposes the biotechnological potential of its oxidative enzymes for delignifying raw plant biomass.</title>
        <authorList>
            <person name="Miyauchi S."/>
            <person name="Rancon A."/>
            <person name="Drula E."/>
            <person name="Hage H."/>
            <person name="Chaduli D."/>
            <person name="Favel A."/>
            <person name="Grisel S."/>
            <person name="Henrissat B."/>
            <person name="Herpoel-Gimbert I."/>
            <person name="Ruiz-Duenas F.J."/>
            <person name="Chevret D."/>
            <person name="Hainaut M."/>
            <person name="Lin J."/>
            <person name="Wang M."/>
            <person name="Pangilinan J."/>
            <person name="Lipzen A."/>
            <person name="Lesage-Meessen L."/>
            <person name="Navarro D."/>
            <person name="Riley R."/>
            <person name="Grigoriev I.V."/>
            <person name="Zhou S."/>
            <person name="Raouche S."/>
            <person name="Rosso M.N."/>
        </authorList>
    </citation>
    <scope>NUCLEOTIDE SEQUENCE [LARGE SCALE GENOMIC DNA]</scope>
    <source>
        <strain evidence="1 2">BRFM 1820</strain>
    </source>
</reference>
<organism evidence="1 2">
    <name type="scientific">Lentinus brumalis</name>
    <dbReference type="NCBI Taxonomy" id="2498619"/>
    <lineage>
        <taxon>Eukaryota</taxon>
        <taxon>Fungi</taxon>
        <taxon>Dikarya</taxon>
        <taxon>Basidiomycota</taxon>
        <taxon>Agaricomycotina</taxon>
        <taxon>Agaricomycetes</taxon>
        <taxon>Polyporales</taxon>
        <taxon>Polyporaceae</taxon>
        <taxon>Lentinus</taxon>
    </lineage>
</organism>
<name>A0A371D306_9APHY</name>
<proteinExistence type="predicted"/>
<evidence type="ECO:0000313" key="2">
    <source>
        <dbReference type="Proteomes" id="UP000256964"/>
    </source>
</evidence>
<keyword evidence="2" id="KW-1185">Reference proteome</keyword>
<dbReference type="EMBL" id="KZ857423">
    <property type="protein sequence ID" value="RDX46891.1"/>
    <property type="molecule type" value="Genomic_DNA"/>
</dbReference>
<evidence type="ECO:0000313" key="1">
    <source>
        <dbReference type="EMBL" id="RDX46891.1"/>
    </source>
</evidence>
<gene>
    <name evidence="1" type="ORF">OH76DRAFT_808789</name>
</gene>
<sequence>MTIKVGGLREHECWTTNTATQVLKSQSTNQALRPCPLPPQRCYLRASVAADIRQTAMREICEWQNSIHDRNCPQGTIGTPSRVDEKFFGAKSVITQQDPTCFKLYQPSSSSTPVSDTVVRPLEPLYTPRGPSTRVCKHRKHCRAELINF</sequence>
<accession>A0A371D306</accession>
<dbReference type="Proteomes" id="UP000256964">
    <property type="component" value="Unassembled WGS sequence"/>
</dbReference>